<organism evidence="2">
    <name type="scientific">Mucochytrium quahogii</name>
    <dbReference type="NCBI Taxonomy" id="96639"/>
    <lineage>
        <taxon>Eukaryota</taxon>
        <taxon>Sar</taxon>
        <taxon>Stramenopiles</taxon>
        <taxon>Bigyra</taxon>
        <taxon>Labyrinthulomycetes</taxon>
        <taxon>Thraustochytrida</taxon>
        <taxon>Thraustochytriidae</taxon>
        <taxon>Mucochytrium</taxon>
    </lineage>
</organism>
<dbReference type="EMBL" id="HBHK01025925">
    <property type="protein sequence ID" value="CAD9705503.1"/>
    <property type="molecule type" value="Transcribed_RNA"/>
</dbReference>
<feature type="compositionally biased region" description="Basic residues" evidence="1">
    <location>
        <begin position="1"/>
        <end position="13"/>
    </location>
</feature>
<protein>
    <submittedName>
        <fullName evidence="2">Uncharacterized protein</fullName>
    </submittedName>
</protein>
<gene>
    <name evidence="2" type="ORF">QSP1433_LOCUS16287</name>
</gene>
<proteinExistence type="predicted"/>
<feature type="compositionally biased region" description="Acidic residues" evidence="1">
    <location>
        <begin position="277"/>
        <end position="286"/>
    </location>
</feature>
<evidence type="ECO:0000256" key="1">
    <source>
        <dbReference type="SAM" id="MobiDB-lite"/>
    </source>
</evidence>
<feature type="region of interest" description="Disordered" evidence="1">
    <location>
        <begin position="126"/>
        <end position="304"/>
    </location>
</feature>
<feature type="compositionally biased region" description="Basic and acidic residues" evidence="1">
    <location>
        <begin position="173"/>
        <end position="183"/>
    </location>
</feature>
<sequence length="304" mass="34349">MPHKSKRHSNSRRASKDALLEAGDDAYYGDVGYSKSRRSPKSSSKRSSRDRRKSSGVEVFDDEHCMDFDDAGTGLVGRRASRFGDTAKSHSQHRKESIPINKERRRSSRKIKSILKKKSVKFSDMELEADDNDSYLSQISPSSRGGQFKSRSKHSISDLNEPEPDDFVSGNPRESDDGVDPHFRSYVAEIQNEDAVILSESGPSDTEGDLDISRRTKLSSRKGGVSRHEKKVNSSSGHTHNSTRERKPLRSRRSADNTSTTRETKRKQTRAGKSMYEESEDMLDVADVEHTPYKRRLQNCQSFS</sequence>
<name>A0A7S2SPT9_9STRA</name>
<reference evidence="2" key="1">
    <citation type="submission" date="2021-01" db="EMBL/GenBank/DDBJ databases">
        <authorList>
            <person name="Corre E."/>
            <person name="Pelletier E."/>
            <person name="Niang G."/>
            <person name="Scheremetjew M."/>
            <person name="Finn R."/>
            <person name="Kale V."/>
            <person name="Holt S."/>
            <person name="Cochrane G."/>
            <person name="Meng A."/>
            <person name="Brown T."/>
            <person name="Cohen L."/>
        </authorList>
    </citation>
    <scope>NUCLEOTIDE SEQUENCE</scope>
    <source>
        <strain evidence="2">NY070348D</strain>
    </source>
</reference>
<feature type="compositionally biased region" description="Basic residues" evidence="1">
    <location>
        <begin position="215"/>
        <end position="230"/>
    </location>
</feature>
<accession>A0A7S2SPT9</accession>
<dbReference type="AlphaFoldDB" id="A0A7S2SPT9"/>
<evidence type="ECO:0000313" key="2">
    <source>
        <dbReference type="EMBL" id="CAD9705503.1"/>
    </source>
</evidence>
<feature type="compositionally biased region" description="Basic residues" evidence="1">
    <location>
        <begin position="35"/>
        <end position="54"/>
    </location>
</feature>
<feature type="region of interest" description="Disordered" evidence="1">
    <location>
        <begin position="1"/>
        <end position="111"/>
    </location>
</feature>
<feature type="compositionally biased region" description="Polar residues" evidence="1">
    <location>
        <begin position="134"/>
        <end position="145"/>
    </location>
</feature>